<keyword evidence="2" id="KW-0732">Signal</keyword>
<evidence type="ECO:0000256" key="2">
    <source>
        <dbReference type="SAM" id="SignalP"/>
    </source>
</evidence>
<feature type="signal peptide" evidence="2">
    <location>
        <begin position="1"/>
        <end position="21"/>
    </location>
</feature>
<protein>
    <recommendedName>
        <fullName evidence="3">DUF8021 domain-containing protein</fullName>
    </recommendedName>
</protein>
<feature type="chain" id="PRO_5025603605" description="DUF8021 domain-containing protein" evidence="2">
    <location>
        <begin position="22"/>
        <end position="280"/>
    </location>
</feature>
<keyword evidence="5" id="KW-1185">Reference proteome</keyword>
<organism evidence="4 5">
    <name type="scientific">Lophiotrema nucula</name>
    <dbReference type="NCBI Taxonomy" id="690887"/>
    <lineage>
        <taxon>Eukaryota</taxon>
        <taxon>Fungi</taxon>
        <taxon>Dikarya</taxon>
        <taxon>Ascomycota</taxon>
        <taxon>Pezizomycotina</taxon>
        <taxon>Dothideomycetes</taxon>
        <taxon>Pleosporomycetidae</taxon>
        <taxon>Pleosporales</taxon>
        <taxon>Lophiotremataceae</taxon>
        <taxon>Lophiotrema</taxon>
    </lineage>
</organism>
<evidence type="ECO:0000259" key="3">
    <source>
        <dbReference type="Pfam" id="PF26061"/>
    </source>
</evidence>
<dbReference type="Proteomes" id="UP000799770">
    <property type="component" value="Unassembled WGS sequence"/>
</dbReference>
<evidence type="ECO:0000313" key="5">
    <source>
        <dbReference type="Proteomes" id="UP000799770"/>
    </source>
</evidence>
<gene>
    <name evidence="4" type="ORF">BDV96DRAFT_496764</name>
</gene>
<dbReference type="InterPro" id="IPR058334">
    <property type="entry name" value="DUF8021"/>
</dbReference>
<feature type="region of interest" description="Disordered" evidence="1">
    <location>
        <begin position="206"/>
        <end position="225"/>
    </location>
</feature>
<dbReference type="EMBL" id="ML977329">
    <property type="protein sequence ID" value="KAF2113048.1"/>
    <property type="molecule type" value="Genomic_DNA"/>
</dbReference>
<reference evidence="4" key="1">
    <citation type="journal article" date="2020" name="Stud. Mycol.">
        <title>101 Dothideomycetes genomes: a test case for predicting lifestyles and emergence of pathogens.</title>
        <authorList>
            <person name="Haridas S."/>
            <person name="Albert R."/>
            <person name="Binder M."/>
            <person name="Bloem J."/>
            <person name="Labutti K."/>
            <person name="Salamov A."/>
            <person name="Andreopoulos B."/>
            <person name="Baker S."/>
            <person name="Barry K."/>
            <person name="Bills G."/>
            <person name="Bluhm B."/>
            <person name="Cannon C."/>
            <person name="Castanera R."/>
            <person name="Culley D."/>
            <person name="Daum C."/>
            <person name="Ezra D."/>
            <person name="Gonzalez J."/>
            <person name="Henrissat B."/>
            <person name="Kuo A."/>
            <person name="Liang C."/>
            <person name="Lipzen A."/>
            <person name="Lutzoni F."/>
            <person name="Magnuson J."/>
            <person name="Mondo S."/>
            <person name="Nolan M."/>
            <person name="Ohm R."/>
            <person name="Pangilinan J."/>
            <person name="Park H.-J."/>
            <person name="Ramirez L."/>
            <person name="Alfaro M."/>
            <person name="Sun H."/>
            <person name="Tritt A."/>
            <person name="Yoshinaga Y."/>
            <person name="Zwiers L.-H."/>
            <person name="Turgeon B."/>
            <person name="Goodwin S."/>
            <person name="Spatafora J."/>
            <person name="Crous P."/>
            <person name="Grigoriev I."/>
        </authorList>
    </citation>
    <scope>NUCLEOTIDE SEQUENCE</scope>
    <source>
        <strain evidence="4">CBS 627.86</strain>
    </source>
</reference>
<proteinExistence type="predicted"/>
<name>A0A6A5Z3Q2_9PLEO</name>
<evidence type="ECO:0000256" key="1">
    <source>
        <dbReference type="SAM" id="MobiDB-lite"/>
    </source>
</evidence>
<feature type="domain" description="DUF8021" evidence="3">
    <location>
        <begin position="161"/>
        <end position="271"/>
    </location>
</feature>
<evidence type="ECO:0000313" key="4">
    <source>
        <dbReference type="EMBL" id="KAF2113048.1"/>
    </source>
</evidence>
<dbReference type="AlphaFoldDB" id="A0A6A5Z3Q2"/>
<accession>A0A6A5Z3Q2</accession>
<dbReference type="OrthoDB" id="3504677at2759"/>
<dbReference type="Pfam" id="PF26061">
    <property type="entry name" value="DUF8021"/>
    <property type="match status" value="1"/>
</dbReference>
<sequence>MCSFNLKTSILLVGLTSLALAAPHKRATCDRVLLVEAADAYLDTIRSGNVSTLTPILASNWTYTENNKVIDATTGVIAKSLVIDHSRTNYDYAQCATYTELISASDASKPFVIGSQIRHNDDGKVNSIDIIASTTNSWLFNATKTLSYVVQERWDTIPEGKRDKREAIQAAGDAYMDMWSNATAHQAVPWGTPCTRLEGSAYTGKGAADDSCQPGIPSNHNQKPNTHRRYVIDEEMGSVSIFCIWEHMMNAADSHEFRLEDGKLRYVHTMTECGGKPCKL</sequence>